<organism evidence="5 6">
    <name type="scientific">Paraglaciecola mesophila</name>
    <dbReference type="NCBI Taxonomy" id="197222"/>
    <lineage>
        <taxon>Bacteria</taxon>
        <taxon>Pseudomonadati</taxon>
        <taxon>Pseudomonadota</taxon>
        <taxon>Gammaproteobacteria</taxon>
        <taxon>Alteromonadales</taxon>
        <taxon>Alteromonadaceae</taxon>
        <taxon>Paraglaciecola</taxon>
    </lineage>
</organism>
<dbReference type="Pfam" id="PF22422">
    <property type="entry name" value="MGH1-like_GH"/>
    <property type="match status" value="1"/>
</dbReference>
<name>A0A857JLX8_9ALTE</name>
<dbReference type="GO" id="GO:0004573">
    <property type="term" value="F:Glc3Man9GlcNAc2 oligosaccharide glucosidase activity"/>
    <property type="evidence" value="ECO:0007669"/>
    <property type="project" value="InterPro"/>
</dbReference>
<dbReference type="GO" id="GO:0006487">
    <property type="term" value="P:protein N-linked glycosylation"/>
    <property type="evidence" value="ECO:0007669"/>
    <property type="project" value="TreeGrafter"/>
</dbReference>
<evidence type="ECO:0000313" key="5">
    <source>
        <dbReference type="EMBL" id="QHJ12001.1"/>
    </source>
</evidence>
<dbReference type="InterPro" id="IPR008928">
    <property type="entry name" value="6-hairpin_glycosidase_sf"/>
</dbReference>
<reference evidence="5 6" key="1">
    <citation type="submission" date="2019-12" db="EMBL/GenBank/DDBJ databases">
        <title>Genome sequencing and assembly of endphytes of Porphyra tenera.</title>
        <authorList>
            <person name="Park J.M."/>
            <person name="Shin R."/>
            <person name="Jo S.H."/>
        </authorList>
    </citation>
    <scope>NUCLEOTIDE SEQUENCE [LARGE SCALE GENOMIC DNA]</scope>
    <source>
        <strain evidence="5 6">GPM4</strain>
    </source>
</reference>
<dbReference type="InterPro" id="IPR054491">
    <property type="entry name" value="MGH1-like_GH"/>
</dbReference>
<evidence type="ECO:0000256" key="1">
    <source>
        <dbReference type="ARBA" id="ARBA00010833"/>
    </source>
</evidence>
<dbReference type="SUPFAM" id="SSF48208">
    <property type="entry name" value="Six-hairpin glycosidases"/>
    <property type="match status" value="1"/>
</dbReference>
<sequence>MTTNANQVHALETAALIKKAQETLVANDLGGYTVPTHGLYPFQWNWDSAITALGWKHFDEPRAWQEIEVLFDGQWDNGMVPHILFHQDSTTYFPGPDIWGSDKRVKSTSISQPPVVATVMKDMLETADNKVLAVEKVKSLFSSLVDYHLWWYKERDPLKTGLVVSYHPWESGMDNSPAWDEALHDVPCVDWEYERRDLGHVNSAQRPHKSEYDRFLFLVDFFKKHKFDSEIIFNECPYKVNDVGIISILHRGSKDILALGETLGIEDARLNVIAQRIALTESAINTLWCPDAEYFYCRNVLTDTLCKVRTSAGMLTVFANLADEKQTDILNSKAKQWNEASKFCMASTHPEESRYEPQRYWRGPIWLHINWMIALGFEAEGFQETADKLRNDCRALVDLSGYYEYFNPETGEGCGGKDFSWTAAIALHWLL</sequence>
<dbReference type="InterPro" id="IPR012341">
    <property type="entry name" value="6hp_glycosidase-like_sf"/>
</dbReference>
<dbReference type="KEGG" id="pmes:FX988_02242"/>
<evidence type="ECO:0000313" key="6">
    <source>
        <dbReference type="Proteomes" id="UP000464524"/>
    </source>
</evidence>
<dbReference type="Gene3D" id="1.50.10.10">
    <property type="match status" value="1"/>
</dbReference>
<dbReference type="PANTHER" id="PTHR10412">
    <property type="entry name" value="MANNOSYL-OLIGOSACCHARIDE GLUCOSIDASE"/>
    <property type="match status" value="1"/>
</dbReference>
<evidence type="ECO:0000256" key="2">
    <source>
        <dbReference type="ARBA" id="ARBA00022801"/>
    </source>
</evidence>
<dbReference type="EMBL" id="CP047656">
    <property type="protein sequence ID" value="QHJ12001.1"/>
    <property type="molecule type" value="Genomic_DNA"/>
</dbReference>
<comment type="similarity">
    <text evidence="1">Belongs to the glycosyl hydrolase 63 family.</text>
</comment>
<dbReference type="PANTHER" id="PTHR10412:SF11">
    <property type="entry name" value="MANNOSYL-OLIGOSACCHARIDE GLUCOSIDASE"/>
    <property type="match status" value="1"/>
</dbReference>
<evidence type="ECO:0000259" key="4">
    <source>
        <dbReference type="Pfam" id="PF22422"/>
    </source>
</evidence>
<evidence type="ECO:0000256" key="3">
    <source>
        <dbReference type="ARBA" id="ARBA00023295"/>
    </source>
</evidence>
<keyword evidence="3" id="KW-0326">Glycosidase</keyword>
<dbReference type="RefSeq" id="WP_160179861.1">
    <property type="nucleotide sequence ID" value="NZ_CP047656.1"/>
</dbReference>
<dbReference type="Proteomes" id="UP000464524">
    <property type="component" value="Chromosome"/>
</dbReference>
<dbReference type="OrthoDB" id="9781878at2"/>
<dbReference type="AlphaFoldDB" id="A0A857JLX8"/>
<accession>A0A857JLX8</accession>
<feature type="domain" description="Mannosylglycerate hydrolase MGH1-like glycoside hydrolase" evidence="4">
    <location>
        <begin position="40"/>
        <end position="422"/>
    </location>
</feature>
<dbReference type="InterPro" id="IPR004888">
    <property type="entry name" value="Glycoside_hydrolase_63"/>
</dbReference>
<protein>
    <recommendedName>
        <fullName evidence="4">Mannosylglycerate hydrolase MGH1-like glycoside hydrolase domain-containing protein</fullName>
    </recommendedName>
</protein>
<gene>
    <name evidence="5" type="ORF">FX988_02242</name>
</gene>
<proteinExistence type="inferred from homology"/>
<keyword evidence="6" id="KW-1185">Reference proteome</keyword>
<keyword evidence="2" id="KW-0378">Hydrolase</keyword>
<dbReference type="GO" id="GO:0009311">
    <property type="term" value="P:oligosaccharide metabolic process"/>
    <property type="evidence" value="ECO:0007669"/>
    <property type="project" value="InterPro"/>
</dbReference>